<keyword evidence="1" id="KW-0472">Membrane</keyword>
<gene>
    <name evidence="2" type="ORF">DFQ04_1604</name>
</gene>
<evidence type="ECO:0000313" key="3">
    <source>
        <dbReference type="Proteomes" id="UP000294535"/>
    </source>
</evidence>
<protein>
    <submittedName>
        <fullName evidence="2">Uncharacterized protein</fullName>
    </submittedName>
</protein>
<accession>A0A4R6T5Z4</accession>
<dbReference type="OrthoDB" id="964187at2"/>
<name>A0A4R6T5Z4_9BACT</name>
<feature type="transmembrane region" description="Helical" evidence="1">
    <location>
        <begin position="6"/>
        <end position="22"/>
    </location>
</feature>
<dbReference type="RefSeq" id="WP_133554537.1">
    <property type="nucleotide sequence ID" value="NZ_SNYF01000006.1"/>
</dbReference>
<keyword evidence="3" id="KW-1185">Reference proteome</keyword>
<dbReference type="AlphaFoldDB" id="A0A4R6T5Z4"/>
<keyword evidence="1" id="KW-0812">Transmembrane</keyword>
<comment type="caution">
    <text evidence="2">The sequence shown here is derived from an EMBL/GenBank/DDBJ whole genome shotgun (WGS) entry which is preliminary data.</text>
</comment>
<feature type="transmembrane region" description="Helical" evidence="1">
    <location>
        <begin position="29"/>
        <end position="50"/>
    </location>
</feature>
<sequence length="75" mass="8840">MKNYLTSVGIVTGLLIVFVTLIQLNIAHFLIWLIFLACPFLIIWMVWAVLAAPVQIEESFEEQWYQDRPDLKRME</sequence>
<proteinExistence type="predicted"/>
<evidence type="ECO:0000313" key="2">
    <source>
        <dbReference type="EMBL" id="TDQ16956.1"/>
    </source>
</evidence>
<reference evidence="2 3" key="1">
    <citation type="submission" date="2019-03" db="EMBL/GenBank/DDBJ databases">
        <title>Genomic Encyclopedia of Type Strains, Phase III (KMG-III): the genomes of soil and plant-associated and newly described type strains.</title>
        <authorList>
            <person name="Whitman W."/>
        </authorList>
    </citation>
    <scope>NUCLEOTIDE SEQUENCE [LARGE SCALE GENOMIC DNA]</scope>
    <source>
        <strain evidence="2 3">CECT 8446</strain>
    </source>
</reference>
<keyword evidence="1" id="KW-1133">Transmembrane helix</keyword>
<dbReference type="Proteomes" id="UP000294535">
    <property type="component" value="Unassembled WGS sequence"/>
</dbReference>
<dbReference type="EMBL" id="SNYF01000006">
    <property type="protein sequence ID" value="TDQ16956.1"/>
    <property type="molecule type" value="Genomic_DNA"/>
</dbReference>
<organism evidence="2 3">
    <name type="scientific">Algoriphagus boseongensis</name>
    <dbReference type="NCBI Taxonomy" id="1442587"/>
    <lineage>
        <taxon>Bacteria</taxon>
        <taxon>Pseudomonadati</taxon>
        <taxon>Bacteroidota</taxon>
        <taxon>Cytophagia</taxon>
        <taxon>Cytophagales</taxon>
        <taxon>Cyclobacteriaceae</taxon>
        <taxon>Algoriphagus</taxon>
    </lineage>
</organism>
<evidence type="ECO:0000256" key="1">
    <source>
        <dbReference type="SAM" id="Phobius"/>
    </source>
</evidence>